<accession>A0A8S0UZF1</accession>
<dbReference type="Gramene" id="OE9A000028T1">
    <property type="protein sequence ID" value="OE9A000028C1"/>
    <property type="gene ID" value="OE9A000028"/>
</dbReference>
<evidence type="ECO:0000313" key="2">
    <source>
        <dbReference type="Proteomes" id="UP000594638"/>
    </source>
</evidence>
<comment type="caution">
    <text evidence="1">The sequence shown here is derived from an EMBL/GenBank/DDBJ whole genome shotgun (WGS) entry which is preliminary data.</text>
</comment>
<keyword evidence="2" id="KW-1185">Reference proteome</keyword>
<gene>
    <name evidence="1" type="ORF">OLEA9_A000028</name>
</gene>
<dbReference type="EMBL" id="CACTIH010009098">
    <property type="protein sequence ID" value="CAA3023867.1"/>
    <property type="molecule type" value="Genomic_DNA"/>
</dbReference>
<sequence length="123" mass="13955">MKKDFHSESTLKINVEASSDARCDLQVICGNSIFLGELNRELLFEQKSNKTCLVVIAELKLRQVETIGGHVFVVTAFGVLNSPTLHFRNHLTSITDTGYGNCWCCCKHISTFMWTVLFKWLNL</sequence>
<evidence type="ECO:0000313" key="1">
    <source>
        <dbReference type="EMBL" id="CAA3023867.1"/>
    </source>
</evidence>
<dbReference type="Proteomes" id="UP000594638">
    <property type="component" value="Unassembled WGS sequence"/>
</dbReference>
<protein>
    <submittedName>
        <fullName evidence="1">Uncharacterized protein</fullName>
    </submittedName>
</protein>
<name>A0A8S0UZF1_OLEEU</name>
<organism evidence="1 2">
    <name type="scientific">Olea europaea subsp. europaea</name>
    <dbReference type="NCBI Taxonomy" id="158383"/>
    <lineage>
        <taxon>Eukaryota</taxon>
        <taxon>Viridiplantae</taxon>
        <taxon>Streptophyta</taxon>
        <taxon>Embryophyta</taxon>
        <taxon>Tracheophyta</taxon>
        <taxon>Spermatophyta</taxon>
        <taxon>Magnoliopsida</taxon>
        <taxon>eudicotyledons</taxon>
        <taxon>Gunneridae</taxon>
        <taxon>Pentapetalae</taxon>
        <taxon>asterids</taxon>
        <taxon>lamiids</taxon>
        <taxon>Lamiales</taxon>
        <taxon>Oleaceae</taxon>
        <taxon>Oleeae</taxon>
        <taxon>Olea</taxon>
    </lineage>
</organism>
<dbReference type="AlphaFoldDB" id="A0A8S0UZF1"/>
<proteinExistence type="predicted"/>
<reference evidence="1 2" key="1">
    <citation type="submission" date="2019-12" db="EMBL/GenBank/DDBJ databases">
        <authorList>
            <person name="Alioto T."/>
            <person name="Alioto T."/>
            <person name="Gomez Garrido J."/>
        </authorList>
    </citation>
    <scope>NUCLEOTIDE SEQUENCE [LARGE SCALE GENOMIC DNA]</scope>
</reference>